<evidence type="ECO:0000313" key="2">
    <source>
        <dbReference type="Proteomes" id="UP000198415"/>
    </source>
</evidence>
<organism evidence="1 2">
    <name type="scientific">Actinoplanes regularis</name>
    <dbReference type="NCBI Taxonomy" id="52697"/>
    <lineage>
        <taxon>Bacteria</taxon>
        <taxon>Bacillati</taxon>
        <taxon>Actinomycetota</taxon>
        <taxon>Actinomycetes</taxon>
        <taxon>Micromonosporales</taxon>
        <taxon>Micromonosporaceae</taxon>
        <taxon>Actinoplanes</taxon>
    </lineage>
</organism>
<accession>A0A238YCM9</accession>
<proteinExistence type="predicted"/>
<reference evidence="1 2" key="1">
    <citation type="submission" date="2017-06" db="EMBL/GenBank/DDBJ databases">
        <authorList>
            <person name="Kim H.J."/>
            <person name="Triplett B.A."/>
        </authorList>
    </citation>
    <scope>NUCLEOTIDE SEQUENCE [LARGE SCALE GENOMIC DNA]</scope>
    <source>
        <strain evidence="1 2">DSM 43151</strain>
    </source>
</reference>
<dbReference type="AlphaFoldDB" id="A0A238YCM9"/>
<name>A0A238YCM9_9ACTN</name>
<sequence>MALARFAHEAGNHELAGCLTRLAAATCLLRARRDDPDRLETLYLTCD</sequence>
<dbReference type="EMBL" id="FZNR01000004">
    <property type="protein sequence ID" value="SNR69016.1"/>
    <property type="molecule type" value="Genomic_DNA"/>
</dbReference>
<protein>
    <submittedName>
        <fullName evidence="1">Uncharacterized protein</fullName>
    </submittedName>
</protein>
<gene>
    <name evidence="1" type="ORF">SAMN06264365_104461</name>
</gene>
<dbReference type="Proteomes" id="UP000198415">
    <property type="component" value="Unassembled WGS sequence"/>
</dbReference>
<evidence type="ECO:0000313" key="1">
    <source>
        <dbReference type="EMBL" id="SNR69016.1"/>
    </source>
</evidence>
<keyword evidence="2" id="KW-1185">Reference proteome</keyword>